<gene>
    <name evidence="9" type="ORF">QBC38DRAFT_507936</name>
</gene>
<evidence type="ECO:0000256" key="5">
    <source>
        <dbReference type="ARBA" id="ARBA00023136"/>
    </source>
</evidence>
<feature type="compositionally biased region" description="Acidic residues" evidence="6">
    <location>
        <begin position="323"/>
        <end position="333"/>
    </location>
</feature>
<evidence type="ECO:0000256" key="3">
    <source>
        <dbReference type="ARBA" id="ARBA00022692"/>
    </source>
</evidence>
<feature type="region of interest" description="Disordered" evidence="6">
    <location>
        <begin position="1"/>
        <end position="231"/>
    </location>
</feature>
<keyword evidence="10" id="KW-1185">Reference proteome</keyword>
<feature type="transmembrane region" description="Helical" evidence="7">
    <location>
        <begin position="719"/>
        <end position="741"/>
    </location>
</feature>
<feature type="transmembrane region" description="Helical" evidence="7">
    <location>
        <begin position="496"/>
        <end position="518"/>
    </location>
</feature>
<comment type="subcellular location">
    <subcellularLocation>
        <location evidence="1">Membrane</location>
        <topology evidence="1">Multi-pass membrane protein</topology>
    </subcellularLocation>
</comment>
<dbReference type="Pfam" id="PF01490">
    <property type="entry name" value="Aa_trans"/>
    <property type="match status" value="1"/>
</dbReference>
<keyword evidence="4 7" id="KW-1133">Transmembrane helix</keyword>
<dbReference type="Proteomes" id="UP001301958">
    <property type="component" value="Unassembled WGS sequence"/>
</dbReference>
<sequence>MSNSGRNSPAPMQQPFLSTSPGSFRPRSLVGSVPRAESIARLVSPVPNNNFPPPSGEDAGTGSLSPLPGAGSHVSGPGISALAAALSNSIGTSPPRFGTPPVRALSPAPLRSQSPVPGASLFPPAGTTPSNYGSFDGRRNFAYEDPEIVKRHLVQPGDGNSDDESRRVSDGSKGKQPVDDDRTGLDDEFSSLKLQGGDITRPIYKWTEEVEQRNRTQRSKSFSMPRPDPENEILDINTIKVPGGFRRNFIRRAGGDASGYSDELENGAGPSDRSAQPKLFTNSFLEFLSLYGHFAGEELEEDDEVLKPGEYFSSGSEGELFDDFSDDEHEPMEDSALLPPSRRKRKRKERGGSGTNSPMGAALLLLKSFVGTGVLFLPRAYLNGGMLFSNLVLLFVAALSYYCFVLLVTTRLKVEGSFGDIGGVLYGKWMRNLILFSIVISQIGFVAAYIVFTSENLQAFILAVSDCKTFIPVTWLIIMQMIVFLPFSLLRDIGKLGFTALIADAFIVIGLAYLFYYDVLTLNTEGLADIIMFNKKDWTLFIGTAIFTFEGIGLIIPIQESMRHPQKFPKVMAVVMIIITTLFVVMGAISYAAYGSKTETVVLLNLPQDDKLVNGVQFLYSLAILLSTPLQIFPAIRITENALFTKSGKYNPYIKWQKNVFRFFVVAFCALVAWGGADSLDKFVALVGNFACIPLVYIYPPMLHYKAVAKTTLRKWSDILLCIFGFVAMSYTTSLTVMNWAGGSEEGGAPSHCSIKGKAYSGF</sequence>
<feature type="transmembrane region" description="Helical" evidence="7">
    <location>
        <begin position="618"/>
        <end position="639"/>
    </location>
</feature>
<dbReference type="AlphaFoldDB" id="A0AAN7BUI6"/>
<protein>
    <submittedName>
        <fullName evidence="9">Vacuolar amino acid transporter</fullName>
    </submittedName>
</protein>
<reference evidence="9" key="2">
    <citation type="submission" date="2023-05" db="EMBL/GenBank/DDBJ databases">
        <authorList>
            <consortium name="Lawrence Berkeley National Laboratory"/>
            <person name="Steindorff A."/>
            <person name="Hensen N."/>
            <person name="Bonometti L."/>
            <person name="Westerberg I."/>
            <person name="Brannstrom I.O."/>
            <person name="Guillou S."/>
            <person name="Cros-Aarteil S."/>
            <person name="Calhoun S."/>
            <person name="Haridas S."/>
            <person name="Kuo A."/>
            <person name="Mondo S."/>
            <person name="Pangilinan J."/>
            <person name="Riley R."/>
            <person name="Labutti K."/>
            <person name="Andreopoulos B."/>
            <person name="Lipzen A."/>
            <person name="Chen C."/>
            <person name="Yanf M."/>
            <person name="Daum C."/>
            <person name="Ng V."/>
            <person name="Clum A."/>
            <person name="Ohm R."/>
            <person name="Martin F."/>
            <person name="Silar P."/>
            <person name="Natvig D."/>
            <person name="Lalanne C."/>
            <person name="Gautier V."/>
            <person name="Ament-Velasquez S.L."/>
            <person name="Kruys A."/>
            <person name="Hutchinson M.I."/>
            <person name="Powell A.J."/>
            <person name="Barry K."/>
            <person name="Miller A.N."/>
            <person name="Grigoriev I.V."/>
            <person name="Debuchy R."/>
            <person name="Gladieux P."/>
            <person name="Thoren M.H."/>
            <person name="Johannesson H."/>
        </authorList>
    </citation>
    <scope>NUCLEOTIDE SEQUENCE</scope>
    <source>
        <strain evidence="9">CBS 990.96</strain>
    </source>
</reference>
<evidence type="ECO:0000313" key="10">
    <source>
        <dbReference type="Proteomes" id="UP001301958"/>
    </source>
</evidence>
<feature type="transmembrane region" description="Helical" evidence="7">
    <location>
        <begin position="571"/>
        <end position="594"/>
    </location>
</feature>
<feature type="compositionally biased region" description="Basic and acidic residues" evidence="6">
    <location>
        <begin position="163"/>
        <end position="185"/>
    </location>
</feature>
<feature type="transmembrane region" description="Helical" evidence="7">
    <location>
        <begin position="387"/>
        <end position="408"/>
    </location>
</feature>
<dbReference type="Gene3D" id="1.20.1740.10">
    <property type="entry name" value="Amino acid/polyamine transporter I"/>
    <property type="match status" value="1"/>
</dbReference>
<reference evidence="9" key="1">
    <citation type="journal article" date="2023" name="Mol. Phylogenet. Evol.">
        <title>Genome-scale phylogeny and comparative genomics of the fungal order Sordariales.</title>
        <authorList>
            <person name="Hensen N."/>
            <person name="Bonometti L."/>
            <person name="Westerberg I."/>
            <person name="Brannstrom I.O."/>
            <person name="Guillou S."/>
            <person name="Cros-Aarteil S."/>
            <person name="Calhoun S."/>
            <person name="Haridas S."/>
            <person name="Kuo A."/>
            <person name="Mondo S."/>
            <person name="Pangilinan J."/>
            <person name="Riley R."/>
            <person name="LaButti K."/>
            <person name="Andreopoulos B."/>
            <person name="Lipzen A."/>
            <person name="Chen C."/>
            <person name="Yan M."/>
            <person name="Daum C."/>
            <person name="Ng V."/>
            <person name="Clum A."/>
            <person name="Steindorff A."/>
            <person name="Ohm R.A."/>
            <person name="Martin F."/>
            <person name="Silar P."/>
            <person name="Natvig D.O."/>
            <person name="Lalanne C."/>
            <person name="Gautier V."/>
            <person name="Ament-Velasquez S.L."/>
            <person name="Kruys A."/>
            <person name="Hutchinson M.I."/>
            <person name="Powell A.J."/>
            <person name="Barry K."/>
            <person name="Miller A.N."/>
            <person name="Grigoriev I.V."/>
            <person name="Debuchy R."/>
            <person name="Gladieux P."/>
            <person name="Hiltunen Thoren M."/>
            <person name="Johannesson H."/>
        </authorList>
    </citation>
    <scope>NUCLEOTIDE SEQUENCE</scope>
    <source>
        <strain evidence="9">CBS 990.96</strain>
    </source>
</reference>
<evidence type="ECO:0000256" key="2">
    <source>
        <dbReference type="ARBA" id="ARBA00008066"/>
    </source>
</evidence>
<dbReference type="PANTHER" id="PTHR22950">
    <property type="entry name" value="AMINO ACID TRANSPORTER"/>
    <property type="match status" value="1"/>
</dbReference>
<dbReference type="EMBL" id="MU865304">
    <property type="protein sequence ID" value="KAK4229844.1"/>
    <property type="molecule type" value="Genomic_DNA"/>
</dbReference>
<dbReference type="InterPro" id="IPR013057">
    <property type="entry name" value="AA_transpt_TM"/>
</dbReference>
<keyword evidence="3 7" id="KW-0812">Transmembrane</keyword>
<name>A0AAN7BUI6_9PEZI</name>
<feature type="transmembrane region" description="Helical" evidence="7">
    <location>
        <begin position="429"/>
        <end position="450"/>
    </location>
</feature>
<evidence type="ECO:0000256" key="7">
    <source>
        <dbReference type="SAM" id="Phobius"/>
    </source>
</evidence>
<feature type="transmembrane region" description="Helical" evidence="7">
    <location>
        <begin position="470"/>
        <end position="489"/>
    </location>
</feature>
<feature type="region of interest" description="Disordered" evidence="6">
    <location>
        <begin position="256"/>
        <end position="275"/>
    </location>
</feature>
<comment type="caution">
    <text evidence="9">The sequence shown here is derived from an EMBL/GenBank/DDBJ whole genome shotgun (WGS) entry which is preliminary data.</text>
</comment>
<feature type="transmembrane region" description="Helical" evidence="7">
    <location>
        <begin position="660"/>
        <end position="677"/>
    </location>
</feature>
<dbReference type="GO" id="GO:0005774">
    <property type="term" value="C:vacuolar membrane"/>
    <property type="evidence" value="ECO:0007669"/>
    <property type="project" value="TreeGrafter"/>
</dbReference>
<feature type="compositionally biased region" description="Basic and acidic residues" evidence="6">
    <location>
        <begin position="136"/>
        <end position="150"/>
    </location>
</feature>
<feature type="region of interest" description="Disordered" evidence="6">
    <location>
        <begin position="323"/>
        <end position="355"/>
    </location>
</feature>
<dbReference type="PANTHER" id="PTHR22950:SF666">
    <property type="entry name" value="VACUOLAR AMINO ACID TRANSPORTER 4"/>
    <property type="match status" value="1"/>
</dbReference>
<evidence type="ECO:0000256" key="6">
    <source>
        <dbReference type="SAM" id="MobiDB-lite"/>
    </source>
</evidence>
<feature type="transmembrane region" description="Helical" evidence="7">
    <location>
        <begin position="683"/>
        <end position="699"/>
    </location>
</feature>
<proteinExistence type="inferred from homology"/>
<feature type="compositionally biased region" description="Polar residues" evidence="6">
    <location>
        <begin position="1"/>
        <end position="22"/>
    </location>
</feature>
<keyword evidence="5 7" id="KW-0472">Membrane</keyword>
<evidence type="ECO:0000256" key="4">
    <source>
        <dbReference type="ARBA" id="ARBA00022989"/>
    </source>
</evidence>
<dbReference type="FunFam" id="1.20.1740.10:FF:000067">
    <property type="entry name" value="Transmembrane domain transporter"/>
    <property type="match status" value="1"/>
</dbReference>
<evidence type="ECO:0000313" key="9">
    <source>
        <dbReference type="EMBL" id="KAK4229844.1"/>
    </source>
</evidence>
<feature type="transmembrane region" description="Helical" evidence="7">
    <location>
        <begin position="360"/>
        <end position="381"/>
    </location>
</feature>
<feature type="domain" description="Amino acid transporter transmembrane" evidence="8">
    <location>
        <begin position="355"/>
        <end position="736"/>
    </location>
</feature>
<feature type="transmembrane region" description="Helical" evidence="7">
    <location>
        <begin position="538"/>
        <end position="559"/>
    </location>
</feature>
<evidence type="ECO:0000259" key="8">
    <source>
        <dbReference type="Pfam" id="PF01490"/>
    </source>
</evidence>
<organism evidence="9 10">
    <name type="scientific">Podospora fimiseda</name>
    <dbReference type="NCBI Taxonomy" id="252190"/>
    <lineage>
        <taxon>Eukaryota</taxon>
        <taxon>Fungi</taxon>
        <taxon>Dikarya</taxon>
        <taxon>Ascomycota</taxon>
        <taxon>Pezizomycotina</taxon>
        <taxon>Sordariomycetes</taxon>
        <taxon>Sordariomycetidae</taxon>
        <taxon>Sordariales</taxon>
        <taxon>Podosporaceae</taxon>
        <taxon>Podospora</taxon>
    </lineage>
</organism>
<accession>A0AAN7BUI6</accession>
<evidence type="ECO:0000256" key="1">
    <source>
        <dbReference type="ARBA" id="ARBA00004141"/>
    </source>
</evidence>
<comment type="similarity">
    <text evidence="2">Belongs to the amino acid/polyamine transporter 2 family.</text>
</comment>
<dbReference type="GO" id="GO:0005302">
    <property type="term" value="F:L-tyrosine transmembrane transporter activity"/>
    <property type="evidence" value="ECO:0007669"/>
    <property type="project" value="TreeGrafter"/>
</dbReference>